<dbReference type="Gene3D" id="3.30.565.10">
    <property type="entry name" value="Histidine kinase-like ATPase, C-terminal domain"/>
    <property type="match status" value="1"/>
</dbReference>
<keyword evidence="12" id="KW-1185">Reference proteome</keyword>
<dbReference type="Gene3D" id="1.10.287.130">
    <property type="match status" value="1"/>
</dbReference>
<evidence type="ECO:0000256" key="1">
    <source>
        <dbReference type="ARBA" id="ARBA00000085"/>
    </source>
</evidence>
<evidence type="ECO:0000256" key="2">
    <source>
        <dbReference type="ARBA" id="ARBA00004236"/>
    </source>
</evidence>
<dbReference type="GO" id="GO:0000155">
    <property type="term" value="F:phosphorelay sensor kinase activity"/>
    <property type="evidence" value="ECO:0007669"/>
    <property type="project" value="InterPro"/>
</dbReference>
<dbReference type="PANTHER" id="PTHR45453:SF1">
    <property type="entry name" value="PHOSPHATE REGULON SENSOR PROTEIN PHOR"/>
    <property type="match status" value="1"/>
</dbReference>
<evidence type="ECO:0000256" key="4">
    <source>
        <dbReference type="ARBA" id="ARBA00022553"/>
    </source>
</evidence>
<dbReference type="Pfam" id="PF02518">
    <property type="entry name" value="HATPase_c"/>
    <property type="match status" value="1"/>
</dbReference>
<dbReference type="InterPro" id="IPR003661">
    <property type="entry name" value="HisK_dim/P_dom"/>
</dbReference>
<dbReference type="SUPFAM" id="SSF55874">
    <property type="entry name" value="ATPase domain of HSP90 chaperone/DNA topoisomerase II/histidine kinase"/>
    <property type="match status" value="1"/>
</dbReference>
<comment type="caution">
    <text evidence="11">The sequence shown here is derived from an EMBL/GenBank/DDBJ whole genome shotgun (WGS) entry which is preliminary data.</text>
</comment>
<evidence type="ECO:0000256" key="3">
    <source>
        <dbReference type="ARBA" id="ARBA00012438"/>
    </source>
</evidence>
<dbReference type="PANTHER" id="PTHR45453">
    <property type="entry name" value="PHOSPHATE REGULON SENSOR PROTEIN PHOR"/>
    <property type="match status" value="1"/>
</dbReference>
<evidence type="ECO:0000256" key="8">
    <source>
        <dbReference type="ARBA" id="ARBA00039401"/>
    </source>
</evidence>
<dbReference type="OrthoDB" id="9813151at2"/>
<evidence type="ECO:0000313" key="11">
    <source>
        <dbReference type="EMBL" id="RSX55024.1"/>
    </source>
</evidence>
<dbReference type="CDD" id="cd00082">
    <property type="entry name" value="HisKA"/>
    <property type="match status" value="1"/>
</dbReference>
<dbReference type="EC" id="2.7.13.3" evidence="3"/>
<keyword evidence="5" id="KW-0808">Transferase</keyword>
<evidence type="ECO:0000256" key="5">
    <source>
        <dbReference type="ARBA" id="ARBA00022679"/>
    </source>
</evidence>
<dbReference type="FunFam" id="3.30.565.10:FF:000006">
    <property type="entry name" value="Sensor histidine kinase WalK"/>
    <property type="match status" value="1"/>
</dbReference>
<dbReference type="Proteomes" id="UP000287609">
    <property type="component" value="Unassembled WGS sequence"/>
</dbReference>
<gene>
    <name evidence="11" type="ORF">D2E26_1078</name>
</gene>
<comment type="subcellular location">
    <subcellularLocation>
        <location evidence="2">Cell membrane</location>
    </subcellularLocation>
</comment>
<keyword evidence="9" id="KW-1133">Transmembrane helix</keyword>
<dbReference type="GO" id="GO:0016036">
    <property type="term" value="P:cellular response to phosphate starvation"/>
    <property type="evidence" value="ECO:0007669"/>
    <property type="project" value="TreeGrafter"/>
</dbReference>
<reference evidence="11 12" key="1">
    <citation type="submission" date="2018-09" db="EMBL/GenBank/DDBJ databases">
        <title>Characterization of the phylogenetic diversity of five novel species belonging to the genus Bifidobacterium.</title>
        <authorList>
            <person name="Lugli G.A."/>
            <person name="Duranti S."/>
            <person name="Milani C."/>
        </authorList>
    </citation>
    <scope>NUCLEOTIDE SEQUENCE [LARGE SCALE GENOMIC DNA]</scope>
    <source>
        <strain evidence="11 12">2036B</strain>
    </source>
</reference>
<dbReference type="InterPro" id="IPR004358">
    <property type="entry name" value="Sig_transdc_His_kin-like_C"/>
</dbReference>
<evidence type="ECO:0000313" key="12">
    <source>
        <dbReference type="Proteomes" id="UP000287609"/>
    </source>
</evidence>
<dbReference type="InterPro" id="IPR036890">
    <property type="entry name" value="HATPase_C_sf"/>
</dbReference>
<evidence type="ECO:0000256" key="9">
    <source>
        <dbReference type="SAM" id="Phobius"/>
    </source>
</evidence>
<dbReference type="PROSITE" id="PS50109">
    <property type="entry name" value="HIS_KIN"/>
    <property type="match status" value="1"/>
</dbReference>
<dbReference type="PRINTS" id="PR00344">
    <property type="entry name" value="BCTRLSENSOR"/>
</dbReference>
<evidence type="ECO:0000259" key="10">
    <source>
        <dbReference type="PROSITE" id="PS50109"/>
    </source>
</evidence>
<keyword evidence="9" id="KW-0472">Membrane</keyword>
<keyword evidence="4" id="KW-0597">Phosphoprotein</keyword>
<evidence type="ECO:0000256" key="6">
    <source>
        <dbReference type="ARBA" id="ARBA00022777"/>
    </source>
</evidence>
<organism evidence="11 12">
    <name type="scientific">Bifidobacterium dolichotidis</name>
    <dbReference type="NCBI Taxonomy" id="2306976"/>
    <lineage>
        <taxon>Bacteria</taxon>
        <taxon>Bacillati</taxon>
        <taxon>Actinomycetota</taxon>
        <taxon>Actinomycetes</taxon>
        <taxon>Bifidobacteriales</taxon>
        <taxon>Bifidobacteriaceae</taxon>
        <taxon>Bifidobacterium</taxon>
    </lineage>
</organism>
<protein>
    <recommendedName>
        <fullName evidence="8">Sensor-like histidine kinase SenX3</fullName>
        <ecNumber evidence="3">2.7.13.3</ecNumber>
    </recommendedName>
</protein>
<dbReference type="AlphaFoldDB" id="A0A430FQE7"/>
<dbReference type="SUPFAM" id="SSF47384">
    <property type="entry name" value="Homodimeric domain of signal transducing histidine kinase"/>
    <property type="match status" value="1"/>
</dbReference>
<dbReference type="SMART" id="SM00387">
    <property type="entry name" value="HATPase_c"/>
    <property type="match status" value="1"/>
</dbReference>
<dbReference type="GO" id="GO:0004721">
    <property type="term" value="F:phosphoprotein phosphatase activity"/>
    <property type="evidence" value="ECO:0007669"/>
    <property type="project" value="TreeGrafter"/>
</dbReference>
<dbReference type="GO" id="GO:0005886">
    <property type="term" value="C:plasma membrane"/>
    <property type="evidence" value="ECO:0007669"/>
    <property type="project" value="UniProtKB-SubCell"/>
</dbReference>
<feature type="domain" description="Histidine kinase" evidence="10">
    <location>
        <begin position="185"/>
        <end position="425"/>
    </location>
</feature>
<dbReference type="CDD" id="cd00075">
    <property type="entry name" value="HATPase"/>
    <property type="match status" value="1"/>
</dbReference>
<proteinExistence type="predicted"/>
<dbReference type="InterPro" id="IPR050351">
    <property type="entry name" value="BphY/WalK/GraS-like"/>
</dbReference>
<name>A0A430FQE7_9BIFI</name>
<dbReference type="Pfam" id="PF00512">
    <property type="entry name" value="HisKA"/>
    <property type="match status" value="1"/>
</dbReference>
<dbReference type="EMBL" id="QXGM01000002">
    <property type="protein sequence ID" value="RSX55024.1"/>
    <property type="molecule type" value="Genomic_DNA"/>
</dbReference>
<keyword evidence="6 11" id="KW-0418">Kinase</keyword>
<keyword evidence="9" id="KW-0812">Transmembrane</keyword>
<keyword evidence="7" id="KW-0902">Two-component regulatory system</keyword>
<dbReference type="InterPro" id="IPR003594">
    <property type="entry name" value="HATPase_dom"/>
</dbReference>
<dbReference type="SMART" id="SM00388">
    <property type="entry name" value="HisKA"/>
    <property type="match status" value="1"/>
</dbReference>
<evidence type="ECO:0000256" key="7">
    <source>
        <dbReference type="ARBA" id="ARBA00023012"/>
    </source>
</evidence>
<dbReference type="InterPro" id="IPR036097">
    <property type="entry name" value="HisK_dim/P_sf"/>
</dbReference>
<dbReference type="InterPro" id="IPR005467">
    <property type="entry name" value="His_kinase_dom"/>
</dbReference>
<accession>A0A430FQE7</accession>
<feature type="transmembrane region" description="Helical" evidence="9">
    <location>
        <begin position="21"/>
        <end position="42"/>
    </location>
</feature>
<comment type="catalytic activity">
    <reaction evidence="1">
        <text>ATP + protein L-histidine = ADP + protein N-phospho-L-histidine.</text>
        <dbReference type="EC" id="2.7.13.3"/>
    </reaction>
</comment>
<sequence length="482" mass="52611">MIPLARTPLLDLERVGPLPNWAHWIVILAICSACIVIDLCIMRAVNESARRRALAEETERSQQLGMFNEGVPRAKIGIMERRMADELPIGLMICLEDGVVLFRNTAAATIGQSEHDDLCIAPECICEIIEQVSNDDATRDREVTIDNATYSVRIVSVGSSRFAVLLEDIDKVREAERVQRDFISNVSHELKTPAGAISLLAETIADAADDAEAVKHFAGRIMQESERLRMLVGDIVELSSAANPRKRPTEFVDMIDIAREAITATSVQATARDIAVELYADGQRVPAVSLLSTAPKAPQGRHFATCMRYPVFGCHTSLVMVLKNLIENAIRYSDSMTQISVALDIKGDRVVIRVIDQGIGIPEGEQQRIFERFYRVDQARSRDTGGSGLGLAIVQAHVAECGGTIDVWSRQGEGTTFTIRLPLASSSPHNHLLISEEASGDEVTVENDTELTPIGGEGAGAIGEFTSAFSMTRMNAMLQKGI</sequence>